<dbReference type="SUPFAM" id="SSF56300">
    <property type="entry name" value="Metallo-dependent phosphatases"/>
    <property type="match status" value="1"/>
</dbReference>
<dbReference type="InterPro" id="IPR024654">
    <property type="entry name" value="Calcineurin-like_PHP_lpxH"/>
</dbReference>
<comment type="cofactor">
    <cofactor evidence="4">
        <name>a divalent metal cation</name>
        <dbReference type="ChEBI" id="CHEBI:60240"/>
    </cofactor>
</comment>
<dbReference type="PANTHER" id="PTHR11124">
    <property type="entry name" value="VACUOLAR SORTING PROTEIN VPS29"/>
    <property type="match status" value="1"/>
</dbReference>
<dbReference type="Pfam" id="PF12850">
    <property type="entry name" value="Metallophos_2"/>
    <property type="match status" value="1"/>
</dbReference>
<reference evidence="6 7" key="1">
    <citation type="submission" date="2023-03" db="EMBL/GenBank/DDBJ databases">
        <title>Draft genome sequence of the bacteria which degrade cell wall of Tricholomamatutake.</title>
        <authorList>
            <person name="Konishi Y."/>
            <person name="Fukuta Y."/>
            <person name="Shirasaka N."/>
        </authorList>
    </citation>
    <scope>NUCLEOTIDE SEQUENCE [LARGE SCALE GENOMIC DNA]</scope>
    <source>
        <strain evidence="7">mu1</strain>
    </source>
</reference>
<evidence type="ECO:0000256" key="2">
    <source>
        <dbReference type="ARBA" id="ARBA00022723"/>
    </source>
</evidence>
<gene>
    <name evidence="6" type="ORF">MU1_50740</name>
</gene>
<comment type="caution">
    <text evidence="6">The sequence shown here is derived from an EMBL/GenBank/DDBJ whole genome shotgun (WGS) entry which is preliminary data.</text>
</comment>
<evidence type="ECO:0000313" key="7">
    <source>
        <dbReference type="Proteomes" id="UP001157114"/>
    </source>
</evidence>
<comment type="similarity">
    <text evidence="1 4">Belongs to the metallophosphoesterase superfamily. YfcE family.</text>
</comment>
<dbReference type="RefSeq" id="WP_284241502.1">
    <property type="nucleotide sequence ID" value="NZ_BSSQ01000019.1"/>
</dbReference>
<dbReference type="EC" id="3.1.4.-" evidence="4"/>
<evidence type="ECO:0000313" key="6">
    <source>
        <dbReference type="EMBL" id="GLX70728.1"/>
    </source>
</evidence>
<dbReference type="Proteomes" id="UP001157114">
    <property type="component" value="Unassembled WGS sequence"/>
</dbReference>
<evidence type="ECO:0000256" key="4">
    <source>
        <dbReference type="RuleBase" id="RU362039"/>
    </source>
</evidence>
<organism evidence="6 7">
    <name type="scientific">Paenibacillus glycanilyticus</name>
    <dbReference type="NCBI Taxonomy" id="126569"/>
    <lineage>
        <taxon>Bacteria</taxon>
        <taxon>Bacillati</taxon>
        <taxon>Bacillota</taxon>
        <taxon>Bacilli</taxon>
        <taxon>Bacillales</taxon>
        <taxon>Paenibacillaceae</taxon>
        <taxon>Paenibacillus</taxon>
    </lineage>
</organism>
<feature type="domain" description="Calcineurin-like phosphoesterase" evidence="5">
    <location>
        <begin position="1"/>
        <end position="154"/>
    </location>
</feature>
<name>A0ABQ6GMV5_9BACL</name>
<dbReference type="PROSITE" id="PS01269">
    <property type="entry name" value="UPF0025"/>
    <property type="match status" value="1"/>
</dbReference>
<proteinExistence type="inferred from homology"/>
<accession>A0ABQ6GMV5</accession>
<keyword evidence="2 4" id="KW-0479">Metal-binding</keyword>
<evidence type="ECO:0000259" key="5">
    <source>
        <dbReference type="Pfam" id="PF12850"/>
    </source>
</evidence>
<dbReference type="Gene3D" id="3.60.21.10">
    <property type="match status" value="1"/>
</dbReference>
<dbReference type="InterPro" id="IPR000979">
    <property type="entry name" value="Phosphodiesterase_MJ0936/Vps29"/>
</dbReference>
<dbReference type="InterPro" id="IPR020935">
    <property type="entry name" value="PdiEstase_YfcE_CS"/>
</dbReference>
<dbReference type="InterPro" id="IPR029052">
    <property type="entry name" value="Metallo-depent_PP-like"/>
</dbReference>
<keyword evidence="7" id="KW-1185">Reference proteome</keyword>
<keyword evidence="3" id="KW-0378">Hydrolase</keyword>
<sequence length="168" mass="18353">MKIIVVSDTHMPRMAKALPPRLLAELANADLIIHAGDWTSSSVYSELSKFAPVKGVAGNNDGEIIVKKLGYKKIVSAGGKRIGLVHGHLPYSGKKAEQNAALAFTPNQVDVIVFGHSHVPYMKEHNGVLLFNPGSPTAKRKQPQYSFGVMHISDGELKARHIFYDNKI</sequence>
<dbReference type="NCBIfam" id="TIGR00040">
    <property type="entry name" value="yfcE"/>
    <property type="match status" value="1"/>
</dbReference>
<protein>
    <recommendedName>
        <fullName evidence="4">Phosphoesterase</fullName>
        <ecNumber evidence="4">3.1.4.-</ecNumber>
    </recommendedName>
</protein>
<evidence type="ECO:0000256" key="1">
    <source>
        <dbReference type="ARBA" id="ARBA00008950"/>
    </source>
</evidence>
<evidence type="ECO:0000256" key="3">
    <source>
        <dbReference type="ARBA" id="ARBA00022801"/>
    </source>
</evidence>
<dbReference type="EMBL" id="BSSQ01000019">
    <property type="protein sequence ID" value="GLX70728.1"/>
    <property type="molecule type" value="Genomic_DNA"/>
</dbReference>